<dbReference type="SUPFAM" id="SSF81296">
    <property type="entry name" value="E set domains"/>
    <property type="match status" value="1"/>
</dbReference>
<reference evidence="7" key="1">
    <citation type="submission" date="2021-01" db="EMBL/GenBank/DDBJ databases">
        <authorList>
            <person name="Corre E."/>
            <person name="Pelletier E."/>
            <person name="Niang G."/>
            <person name="Scheremetjew M."/>
            <person name="Finn R."/>
            <person name="Kale V."/>
            <person name="Holt S."/>
            <person name="Cochrane G."/>
            <person name="Meng A."/>
            <person name="Brown T."/>
            <person name="Cohen L."/>
        </authorList>
    </citation>
    <scope>NUCLEOTIDE SEQUENCE</scope>
    <source>
        <strain evidence="7">CCMP443</strain>
    </source>
</reference>
<dbReference type="InterPro" id="IPR008015">
    <property type="entry name" value="PDED_dom"/>
</dbReference>
<dbReference type="Gene3D" id="2.70.50.40">
    <property type="entry name" value="GMP phosphodiesterase, delta subunit"/>
    <property type="match status" value="1"/>
</dbReference>
<dbReference type="PANTHER" id="PTHR12951:SF1">
    <property type="entry name" value="PROTEIN UNC-119 HOMOLOG"/>
    <property type="match status" value="1"/>
</dbReference>
<dbReference type="GO" id="GO:0042953">
    <property type="term" value="P:lipoprotein transport"/>
    <property type="evidence" value="ECO:0007669"/>
    <property type="project" value="TreeGrafter"/>
</dbReference>
<evidence type="ECO:0000256" key="3">
    <source>
        <dbReference type="ARBA" id="ARBA00022927"/>
    </source>
</evidence>
<evidence type="ECO:0000256" key="5">
    <source>
        <dbReference type="SAM" id="MobiDB-lite"/>
    </source>
</evidence>
<sequence length="211" mass="24341">MGAGGKGDRSERHAGRESPPPQDMSRTVKEWTPEECLNLTSPADSYLCPLSANTFGIEFLEFRIREMEGAQRELYNVKKPDDAPSEPIVDIPPELEDQYRLIQYNFPSEFLKAKTIGTSLVFSVGNNEVPSFRMIERHYFKDRLLKSFDFTLGFCMPNSRNTWEVIYTLPELDPDLESEMIDSPFETRSDSYYFVGNKMVMHNKAEYAYSD</sequence>
<dbReference type="InterPro" id="IPR037036">
    <property type="entry name" value="PDED_dom_sf"/>
</dbReference>
<dbReference type="GO" id="GO:0060271">
    <property type="term" value="P:cilium assembly"/>
    <property type="evidence" value="ECO:0007669"/>
    <property type="project" value="TreeGrafter"/>
</dbReference>
<evidence type="ECO:0000256" key="1">
    <source>
        <dbReference type="ARBA" id="ARBA00008102"/>
    </source>
</evidence>
<protein>
    <recommendedName>
        <fullName evidence="6">GMP phosphodiesterase delta subunit domain-containing protein</fullName>
    </recommendedName>
</protein>
<accession>A0A7S0V173</accession>
<dbReference type="InterPro" id="IPR051519">
    <property type="entry name" value="PDE6D_unc-119_myristoyl-bd"/>
</dbReference>
<comment type="similarity">
    <text evidence="1">Belongs to the PDE6D/unc-119 family.</text>
</comment>
<dbReference type="EMBL" id="HBFN01001215">
    <property type="protein sequence ID" value="CAD8777424.1"/>
    <property type="molecule type" value="Transcribed_RNA"/>
</dbReference>
<feature type="compositionally biased region" description="Basic and acidic residues" evidence="5">
    <location>
        <begin position="1"/>
        <end position="16"/>
    </location>
</feature>
<proteinExistence type="inferred from homology"/>
<dbReference type="FunFam" id="2.70.50.40:FF:000003">
    <property type="entry name" value="UNC119 homologue, putative"/>
    <property type="match status" value="1"/>
</dbReference>
<dbReference type="GO" id="GO:0005929">
    <property type="term" value="C:cilium"/>
    <property type="evidence" value="ECO:0007669"/>
    <property type="project" value="TreeGrafter"/>
</dbReference>
<organism evidence="7">
    <name type="scientific">Hemiselmis tepida</name>
    <dbReference type="NCBI Taxonomy" id="464990"/>
    <lineage>
        <taxon>Eukaryota</taxon>
        <taxon>Cryptophyceae</taxon>
        <taxon>Cryptomonadales</taxon>
        <taxon>Hemiselmidaceae</taxon>
        <taxon>Hemiselmis</taxon>
    </lineage>
</organism>
<keyword evidence="2" id="KW-0813">Transport</keyword>
<name>A0A7S0V173_9CRYP</name>
<feature type="domain" description="GMP phosphodiesterase delta subunit" evidence="6">
    <location>
        <begin position="52"/>
        <end position="209"/>
    </location>
</feature>
<dbReference type="GO" id="GO:0008289">
    <property type="term" value="F:lipid binding"/>
    <property type="evidence" value="ECO:0007669"/>
    <property type="project" value="UniProtKB-KW"/>
</dbReference>
<evidence type="ECO:0000256" key="4">
    <source>
        <dbReference type="ARBA" id="ARBA00023121"/>
    </source>
</evidence>
<evidence type="ECO:0000256" key="2">
    <source>
        <dbReference type="ARBA" id="ARBA00022448"/>
    </source>
</evidence>
<keyword evidence="4" id="KW-0446">Lipid-binding</keyword>
<dbReference type="PANTHER" id="PTHR12951">
    <property type="entry name" value="RETINAL PROTEIN 4"/>
    <property type="match status" value="1"/>
</dbReference>
<feature type="region of interest" description="Disordered" evidence="5">
    <location>
        <begin position="1"/>
        <end position="29"/>
    </location>
</feature>
<evidence type="ECO:0000259" key="6">
    <source>
        <dbReference type="Pfam" id="PF05351"/>
    </source>
</evidence>
<evidence type="ECO:0000313" key="7">
    <source>
        <dbReference type="EMBL" id="CAD8777424.1"/>
    </source>
</evidence>
<keyword evidence="3" id="KW-0653">Protein transport</keyword>
<dbReference type="InterPro" id="IPR014756">
    <property type="entry name" value="Ig_E-set"/>
</dbReference>
<dbReference type="Pfam" id="PF05351">
    <property type="entry name" value="GMP_PDE_delta"/>
    <property type="match status" value="1"/>
</dbReference>
<gene>
    <name evidence="7" type="ORF">HTEP1355_LOCUS773</name>
</gene>
<dbReference type="AlphaFoldDB" id="A0A7S0V173"/>